<reference evidence="3" key="2">
    <citation type="submission" date="2022-01" db="EMBL/GenBank/DDBJ databases">
        <authorList>
            <person name="Yamashiro T."/>
            <person name="Shiraishi A."/>
            <person name="Satake H."/>
            <person name="Nakayama K."/>
        </authorList>
    </citation>
    <scope>NUCLEOTIDE SEQUENCE</scope>
</reference>
<keyword evidence="3" id="KW-0808">Transferase</keyword>
<dbReference type="Proteomes" id="UP001151760">
    <property type="component" value="Unassembled WGS sequence"/>
</dbReference>
<dbReference type="PANTHER" id="PTHR33116">
    <property type="entry name" value="REVERSE TRANSCRIPTASE ZINC-BINDING DOMAIN-CONTAINING PROTEIN-RELATED-RELATED"/>
    <property type="match status" value="1"/>
</dbReference>
<accession>A0ABQ5DEX3</accession>
<dbReference type="PANTHER" id="PTHR33116:SF76">
    <property type="entry name" value="DUF4283 DOMAIN-CONTAINING PROTEIN"/>
    <property type="match status" value="1"/>
</dbReference>
<dbReference type="GO" id="GO:0003964">
    <property type="term" value="F:RNA-directed DNA polymerase activity"/>
    <property type="evidence" value="ECO:0007669"/>
    <property type="project" value="UniProtKB-KW"/>
</dbReference>
<proteinExistence type="predicted"/>
<feature type="domain" description="Reverse transcriptase" evidence="2">
    <location>
        <begin position="741"/>
        <end position="884"/>
    </location>
</feature>
<organism evidence="3 4">
    <name type="scientific">Tanacetum coccineum</name>
    <dbReference type="NCBI Taxonomy" id="301880"/>
    <lineage>
        <taxon>Eukaryota</taxon>
        <taxon>Viridiplantae</taxon>
        <taxon>Streptophyta</taxon>
        <taxon>Embryophyta</taxon>
        <taxon>Tracheophyta</taxon>
        <taxon>Spermatophyta</taxon>
        <taxon>Magnoliopsida</taxon>
        <taxon>eudicotyledons</taxon>
        <taxon>Gunneridae</taxon>
        <taxon>Pentapetalae</taxon>
        <taxon>asterids</taxon>
        <taxon>campanulids</taxon>
        <taxon>Asterales</taxon>
        <taxon>Asteraceae</taxon>
        <taxon>Asteroideae</taxon>
        <taxon>Anthemideae</taxon>
        <taxon>Anthemidinae</taxon>
        <taxon>Tanacetum</taxon>
    </lineage>
</organism>
<dbReference type="InterPro" id="IPR036691">
    <property type="entry name" value="Endo/exonu/phosph_ase_sf"/>
</dbReference>
<evidence type="ECO:0000313" key="3">
    <source>
        <dbReference type="EMBL" id="GJT37806.1"/>
    </source>
</evidence>
<keyword evidence="3" id="KW-0548">Nucleotidyltransferase</keyword>
<gene>
    <name evidence="3" type="ORF">Tco_0937671</name>
</gene>
<dbReference type="Pfam" id="PF00078">
    <property type="entry name" value="RVT_1"/>
    <property type="match status" value="1"/>
</dbReference>
<reference evidence="3" key="1">
    <citation type="journal article" date="2022" name="Int. J. Mol. Sci.">
        <title>Draft Genome of Tanacetum Coccineum: Genomic Comparison of Closely Related Tanacetum-Family Plants.</title>
        <authorList>
            <person name="Yamashiro T."/>
            <person name="Shiraishi A."/>
            <person name="Nakayama K."/>
            <person name="Satake H."/>
        </authorList>
    </citation>
    <scope>NUCLEOTIDE SEQUENCE</scope>
</reference>
<feature type="region of interest" description="Disordered" evidence="1">
    <location>
        <begin position="276"/>
        <end position="296"/>
    </location>
</feature>
<feature type="compositionally biased region" description="Basic and acidic residues" evidence="1">
    <location>
        <begin position="31"/>
        <end position="52"/>
    </location>
</feature>
<dbReference type="InterPro" id="IPR043502">
    <property type="entry name" value="DNA/RNA_pol_sf"/>
</dbReference>
<feature type="compositionally biased region" description="Low complexity" evidence="1">
    <location>
        <begin position="77"/>
        <end position="88"/>
    </location>
</feature>
<evidence type="ECO:0000313" key="4">
    <source>
        <dbReference type="Proteomes" id="UP001151760"/>
    </source>
</evidence>
<name>A0ABQ5DEX3_9ASTR</name>
<dbReference type="EMBL" id="BQNB010015253">
    <property type="protein sequence ID" value="GJT37806.1"/>
    <property type="molecule type" value="Genomic_DNA"/>
</dbReference>
<dbReference type="SUPFAM" id="SSF56672">
    <property type="entry name" value="DNA/RNA polymerases"/>
    <property type="match status" value="1"/>
</dbReference>
<dbReference type="Gene3D" id="3.60.10.10">
    <property type="entry name" value="Endonuclease/exonuclease/phosphatase"/>
    <property type="match status" value="1"/>
</dbReference>
<protein>
    <submittedName>
        <fullName evidence="3">RNA-directed DNA polymerase, eukaryota, reverse transcriptase zinc-binding domain protein</fullName>
    </submittedName>
</protein>
<sequence length="1551" mass="178387">MTKTKSFNKNTKHKALYHALMESILQDEDAMDKGVADRLKKRNLDDVDKDEGPPAGPDQGLKRKKMGKDTEPLKQAKSTGTSKGTTKSQPKYTSKSAQAKKTVFEAGDTQVLQNLGEDMGNTDEPPVIKVVPKDWFKKPERPPTPDLKWNECKTVDRPVYKLLKGTCRSYVELEHNMEECYKALNDQLDWNNPEDYYSEDQYARDTIRRIQDIVCEYSGRYQVWSLLKEIPNTRRPAVYHYQGRDSDDDDYQDRDYDVSALANNLSQAFRYGISENDDNIEASGSLDRDDEPPPKMYYRRVEKGESSEQHTSTRTQPKVSIPEVTVKNSFDVLEEEDKEDELYTEHKHDDVLNVSDSEVDEEIMVEDRNGSFNSNATKPGASTPDNEENNLSICVILESHVVDSKLHRLCSLVFRHWDWASNGAWCNKGTRIIMGWNHNDVDVVVITQDDQAIHTRIWLKAERKEVFCSFIYAHNRPWCLLGNFNAALFLEDSTASGSSIDISMREFRDCVEDIEVMDVQRTGMQFTWSQKPKGMNGILKKLDHVMANLEFNDQFVGAHAIFKPYRIFDHSPSVLFVKGTWAHQKAKIQWFKEGDSNSAYFHKVVKSRVSRSRIDVVTNIEGVVFENNEVSDAFVSHYETFLGLAGETNSFNTANLFTKCLNEQVASGIVRNVTTQEVKEALFSIGDDKSPGPDGYTAAFFKEAWDVVANDVTNAICEFFRNGTLLKEINHTIIALIPKCVATTSYSICVNGSLHGYFKGKRGLRQGDPLSPYLFTLVMEVLTFMLQRKVKESDLFTYHRYCSKLELINLCFADDLFLFAYGDVHSASVIKEALDEFKGASGLVPSLPKSTAYFCNVLNHIKLSILQILPFEEGKLPVKYIGVPLVSSRLMFRDCNELIDRVQLRIQDWKNKFLSIAVRLQLLKLVLGSMHIYWASVFILPSRVLFNIEQLMRGFLWCHGSLKKGKSKVAWEVVCLPKDEGGLGIRRLECFNSALMVAHIWKLLSLKESLWVKWIHEYKLNRRNFWDIPLRGNMSWGWRKILQLRPIIREFIWCKIRDGASTSLWFDKWCDLGPLASRISSRDIFRAGLNLASKVKDITQNGTWLWPPDLLVKYHFLSECHAPIVEDNSDVLVCHNSQGLSNKFSVAQVWSDIHYLGTVCSLCGDQPDSHDHLFFECSFAHVIWDRMIVLVGLDSSPPNIYDIINDLLPIARRRSMKSVVAKLVVTASAYFIWQERNWRLFNKCNRTPTQIWCLMYKQSNDVEQEVAATVESMEKAARYTSNKYVKAALNSATVVLPYIVPIVLVDYFFNNDLAYLQGGSTSRPYTTSLTKTKAAKYNLQGIEDMVPNLSDQQLYKFMEGDFPQLYLNDIEDMLILVVQNKLFNLKDEDIMHLVVALRMFTRRIVIQKGVEDLQLGVKNYQKKLNISRLLTHKSGITDLEPYTTYSNPQGVIYLDKLERNRLMCSHELYKFSDGTLISVWDKLKDMLNNLEIGYTSVMPRRRWSNVDKKWSRIMMKDIDRQLLERRLMKSLGKFIGGREYEEDLRLLQRII</sequence>
<dbReference type="SUPFAM" id="SSF56219">
    <property type="entry name" value="DNase I-like"/>
    <property type="match status" value="1"/>
</dbReference>
<comment type="caution">
    <text evidence="3">The sequence shown here is derived from an EMBL/GenBank/DDBJ whole genome shotgun (WGS) entry which is preliminary data.</text>
</comment>
<feature type="compositionally biased region" description="Polar residues" evidence="1">
    <location>
        <begin position="89"/>
        <end position="99"/>
    </location>
</feature>
<keyword evidence="3" id="KW-0695">RNA-directed DNA polymerase</keyword>
<evidence type="ECO:0000259" key="2">
    <source>
        <dbReference type="Pfam" id="PF00078"/>
    </source>
</evidence>
<keyword evidence="4" id="KW-1185">Reference proteome</keyword>
<feature type="region of interest" description="Disordered" evidence="1">
    <location>
        <begin position="30"/>
        <end position="100"/>
    </location>
</feature>
<dbReference type="InterPro" id="IPR000477">
    <property type="entry name" value="RT_dom"/>
</dbReference>
<evidence type="ECO:0000256" key="1">
    <source>
        <dbReference type="SAM" id="MobiDB-lite"/>
    </source>
</evidence>